<evidence type="ECO:0000313" key="2">
    <source>
        <dbReference type="EMBL" id="CAF4103058.1"/>
    </source>
</evidence>
<dbReference type="EMBL" id="CAJOBI010008065">
    <property type="protein sequence ID" value="CAF4103058.1"/>
    <property type="molecule type" value="Genomic_DNA"/>
</dbReference>
<gene>
    <name evidence="2" type="ORF">SMN809_LOCUS17437</name>
</gene>
<feature type="non-terminal residue" evidence="2">
    <location>
        <position position="1"/>
    </location>
</feature>
<accession>A0A8S2QGD1</accession>
<dbReference type="InterPro" id="IPR015915">
    <property type="entry name" value="Kelch-typ_b-propeller"/>
</dbReference>
<proteinExistence type="predicted"/>
<feature type="region of interest" description="Disordered" evidence="1">
    <location>
        <begin position="49"/>
        <end position="72"/>
    </location>
</feature>
<organism evidence="2 3">
    <name type="scientific">Rotaria magnacalcarata</name>
    <dbReference type="NCBI Taxonomy" id="392030"/>
    <lineage>
        <taxon>Eukaryota</taxon>
        <taxon>Metazoa</taxon>
        <taxon>Spiralia</taxon>
        <taxon>Gnathifera</taxon>
        <taxon>Rotifera</taxon>
        <taxon>Eurotatoria</taxon>
        <taxon>Bdelloidea</taxon>
        <taxon>Philodinida</taxon>
        <taxon>Philodinidae</taxon>
        <taxon>Rotaria</taxon>
    </lineage>
</organism>
<protein>
    <submittedName>
        <fullName evidence="2">Uncharacterized protein</fullName>
    </submittedName>
</protein>
<evidence type="ECO:0000313" key="3">
    <source>
        <dbReference type="Proteomes" id="UP000676336"/>
    </source>
</evidence>
<sequence>GTAYLKSVELYDSESNSWKLQGGMNYRRLGGGVGVIKIQQYDSILYGNNSTSGSSASPDDSKNRSLSKLVDL</sequence>
<name>A0A8S2QGD1_9BILA</name>
<evidence type="ECO:0000256" key="1">
    <source>
        <dbReference type="SAM" id="MobiDB-lite"/>
    </source>
</evidence>
<dbReference type="Proteomes" id="UP000676336">
    <property type="component" value="Unassembled WGS sequence"/>
</dbReference>
<dbReference type="SUPFAM" id="SSF117281">
    <property type="entry name" value="Kelch motif"/>
    <property type="match status" value="1"/>
</dbReference>
<dbReference type="AlphaFoldDB" id="A0A8S2QGD1"/>
<reference evidence="2" key="1">
    <citation type="submission" date="2021-02" db="EMBL/GenBank/DDBJ databases">
        <authorList>
            <person name="Nowell W R."/>
        </authorList>
    </citation>
    <scope>NUCLEOTIDE SEQUENCE</scope>
</reference>
<feature type="compositionally biased region" description="Low complexity" evidence="1">
    <location>
        <begin position="49"/>
        <end position="58"/>
    </location>
</feature>
<comment type="caution">
    <text evidence="2">The sequence shown here is derived from an EMBL/GenBank/DDBJ whole genome shotgun (WGS) entry which is preliminary data.</text>
</comment>